<organism evidence="1 2">
    <name type="scientific">Sulfobacillus harzensis</name>
    <dbReference type="NCBI Taxonomy" id="2729629"/>
    <lineage>
        <taxon>Bacteria</taxon>
        <taxon>Bacillati</taxon>
        <taxon>Bacillota</taxon>
        <taxon>Clostridia</taxon>
        <taxon>Eubacteriales</taxon>
        <taxon>Clostridiales Family XVII. Incertae Sedis</taxon>
        <taxon>Sulfobacillus</taxon>
    </lineage>
</organism>
<sequence>MSDADIRCRTCGKPLFRFRRPLPRPGSVVHPGDLIPMPGIPAPTHEGLVEWPCCSTGTVELGTVLLQLWAEESEEKK</sequence>
<dbReference type="AlphaFoldDB" id="A0A7Y0Q3T7"/>
<dbReference type="EMBL" id="JABBVZ010000129">
    <property type="protein sequence ID" value="NMP24618.1"/>
    <property type="molecule type" value="Genomic_DNA"/>
</dbReference>
<name>A0A7Y0Q3T7_9FIRM</name>
<evidence type="ECO:0000313" key="2">
    <source>
        <dbReference type="Proteomes" id="UP000533476"/>
    </source>
</evidence>
<accession>A0A7Y0Q3T7</accession>
<dbReference type="Proteomes" id="UP000533476">
    <property type="component" value="Unassembled WGS sequence"/>
</dbReference>
<comment type="caution">
    <text evidence="1">The sequence shown here is derived from an EMBL/GenBank/DDBJ whole genome shotgun (WGS) entry which is preliminary data.</text>
</comment>
<proteinExistence type="predicted"/>
<reference evidence="1 2" key="1">
    <citation type="submission" date="2020-04" db="EMBL/GenBank/DDBJ databases">
        <authorList>
            <person name="Zhang R."/>
            <person name="Schippers A."/>
        </authorList>
    </citation>
    <scope>NUCLEOTIDE SEQUENCE [LARGE SCALE GENOMIC DNA]</scope>
    <source>
        <strain evidence="1 2">DSM 109850</strain>
    </source>
</reference>
<protein>
    <submittedName>
        <fullName evidence="1">Uncharacterized protein</fullName>
    </submittedName>
</protein>
<dbReference type="RefSeq" id="WP_169102828.1">
    <property type="nucleotide sequence ID" value="NZ_JABBVZ010000129.1"/>
</dbReference>
<keyword evidence="2" id="KW-1185">Reference proteome</keyword>
<evidence type="ECO:0000313" key="1">
    <source>
        <dbReference type="EMBL" id="NMP24618.1"/>
    </source>
</evidence>
<gene>
    <name evidence="1" type="ORF">HIJ39_20090</name>
</gene>